<keyword evidence="2" id="KW-0808">Transferase</keyword>
<feature type="domain" description="Acetyl-CoA hydrolase/transferase N-terminal" evidence="3">
    <location>
        <begin position="2"/>
        <end position="177"/>
    </location>
</feature>
<evidence type="ECO:0000313" key="5">
    <source>
        <dbReference type="EMBL" id="MBO8461082.1"/>
    </source>
</evidence>
<dbReference type="Gene3D" id="3.40.1080.10">
    <property type="entry name" value="Glutaconate Coenzyme A-transferase"/>
    <property type="match status" value="1"/>
</dbReference>
<dbReference type="AlphaFoldDB" id="A0A9D9HWI7"/>
<dbReference type="Gene3D" id="3.30.750.70">
    <property type="entry name" value="4-hydroxybutyrate coenzyme like domains"/>
    <property type="match status" value="1"/>
</dbReference>
<protein>
    <submittedName>
        <fullName evidence="5">Acetyl-CoA hydrolase/transferase family protein</fullName>
    </submittedName>
</protein>
<dbReference type="Gene3D" id="3.40.1080.20">
    <property type="entry name" value="Acetyl-CoA hydrolase/transferase C-terminal domain"/>
    <property type="match status" value="1"/>
</dbReference>
<accession>A0A9D9HWI7</accession>
<gene>
    <name evidence="5" type="ORF">IAA73_12255</name>
</gene>
<evidence type="ECO:0000259" key="3">
    <source>
        <dbReference type="Pfam" id="PF02550"/>
    </source>
</evidence>
<sequence length="429" mass="46596">MKLTTAEEAVKLIKSNDHVFLQGSVSTPETLVDALVARADELRNVTIYNTFAIGRRDAPYCAPELCESFHTVSFFVANNVRKAVNTGYADCIPAFLGEIPGLIRRGIVTIDAVILNVSEPDEDGYCSFGTSSDIATSATECAKVVIAQINKSMPYTYGDSRIHVSKIDACIKVDEPLVTLPIAQPNEVEDRIGNYIAELIPDGATLQIGVGGIPNAVLSRLTNHKHLGLHTEALTDGVVPLLESGVIDNSQKKILPHKTVASLALGSQRLYDWMHYNPKLLMRDVAWTNDPFIIRQNPKVMAVNSALEVDITGQVCADSIGTRIFSGVGGQHDFMYGGALSEGGKIFIALPSQTKGISKIVNTLTPGAGVVTTRFQTQYVVTEYGVACLLGKTLAERAKEMIKIAHPDAREALEKAAYERYGHEFSRIY</sequence>
<comment type="similarity">
    <text evidence="1">Belongs to the acetyl-CoA hydrolase/transferase family.</text>
</comment>
<evidence type="ECO:0000256" key="1">
    <source>
        <dbReference type="ARBA" id="ARBA00009632"/>
    </source>
</evidence>
<dbReference type="InterPro" id="IPR026888">
    <property type="entry name" value="AcetylCoA_hyd_C"/>
</dbReference>
<dbReference type="Pfam" id="PF02550">
    <property type="entry name" value="AcetylCoA_hydro"/>
    <property type="match status" value="1"/>
</dbReference>
<proteinExistence type="inferred from homology"/>
<dbReference type="GO" id="GO:0016787">
    <property type="term" value="F:hydrolase activity"/>
    <property type="evidence" value="ECO:0007669"/>
    <property type="project" value="UniProtKB-KW"/>
</dbReference>
<dbReference type="PANTHER" id="PTHR21432:SF20">
    <property type="entry name" value="ACETYL-COA HYDROLASE"/>
    <property type="match status" value="1"/>
</dbReference>
<dbReference type="EMBL" id="JADIMG010000111">
    <property type="protein sequence ID" value="MBO8461082.1"/>
    <property type="molecule type" value="Genomic_DNA"/>
</dbReference>
<comment type="caution">
    <text evidence="5">The sequence shown here is derived from an EMBL/GenBank/DDBJ whole genome shotgun (WGS) entry which is preliminary data.</text>
</comment>
<dbReference type="InterPro" id="IPR046433">
    <property type="entry name" value="ActCoA_hydro"/>
</dbReference>
<dbReference type="InterPro" id="IPR037171">
    <property type="entry name" value="NagB/RpiA_transferase-like"/>
</dbReference>
<keyword evidence="5" id="KW-0378">Hydrolase</keyword>
<organism evidence="5 6">
    <name type="scientific">Candidatus Gallipaludibacter merdavium</name>
    <dbReference type="NCBI Taxonomy" id="2840839"/>
    <lineage>
        <taxon>Bacteria</taxon>
        <taxon>Pseudomonadati</taxon>
        <taxon>Bacteroidota</taxon>
        <taxon>Bacteroidia</taxon>
        <taxon>Bacteroidales</taxon>
        <taxon>Candidatus Gallipaludibacter</taxon>
    </lineage>
</organism>
<reference evidence="5" key="2">
    <citation type="journal article" date="2021" name="PeerJ">
        <title>Extensive microbial diversity within the chicken gut microbiome revealed by metagenomics and culture.</title>
        <authorList>
            <person name="Gilroy R."/>
            <person name="Ravi A."/>
            <person name="Getino M."/>
            <person name="Pursley I."/>
            <person name="Horton D.L."/>
            <person name="Alikhan N.F."/>
            <person name="Baker D."/>
            <person name="Gharbi K."/>
            <person name="Hall N."/>
            <person name="Watson M."/>
            <person name="Adriaenssens E.M."/>
            <person name="Foster-Nyarko E."/>
            <person name="Jarju S."/>
            <person name="Secka A."/>
            <person name="Antonio M."/>
            <person name="Oren A."/>
            <person name="Chaudhuri R.R."/>
            <person name="La Ragione R."/>
            <person name="Hildebrand F."/>
            <person name="Pallen M.J."/>
        </authorList>
    </citation>
    <scope>NUCLEOTIDE SEQUENCE</scope>
    <source>
        <strain evidence="5">G3-3990</strain>
    </source>
</reference>
<dbReference type="InterPro" id="IPR003702">
    <property type="entry name" value="ActCoA_hydro_N"/>
</dbReference>
<reference evidence="5" key="1">
    <citation type="submission" date="2020-10" db="EMBL/GenBank/DDBJ databases">
        <authorList>
            <person name="Gilroy R."/>
        </authorList>
    </citation>
    <scope>NUCLEOTIDE SEQUENCE</scope>
    <source>
        <strain evidence="5">G3-3990</strain>
    </source>
</reference>
<dbReference type="GO" id="GO:0006083">
    <property type="term" value="P:acetate metabolic process"/>
    <property type="evidence" value="ECO:0007669"/>
    <property type="project" value="InterPro"/>
</dbReference>
<dbReference type="GO" id="GO:0008775">
    <property type="term" value="F:acetate CoA-transferase activity"/>
    <property type="evidence" value="ECO:0007669"/>
    <property type="project" value="InterPro"/>
</dbReference>
<evidence type="ECO:0000256" key="2">
    <source>
        <dbReference type="ARBA" id="ARBA00022679"/>
    </source>
</evidence>
<name>A0A9D9HWI7_9BACT</name>
<dbReference type="InterPro" id="IPR038460">
    <property type="entry name" value="AcetylCoA_hyd_C_sf"/>
</dbReference>
<evidence type="ECO:0000259" key="4">
    <source>
        <dbReference type="Pfam" id="PF13336"/>
    </source>
</evidence>
<dbReference type="Pfam" id="PF13336">
    <property type="entry name" value="AcetylCoA_hyd_C"/>
    <property type="match status" value="1"/>
</dbReference>
<dbReference type="Proteomes" id="UP000823641">
    <property type="component" value="Unassembled WGS sequence"/>
</dbReference>
<evidence type="ECO:0000313" key="6">
    <source>
        <dbReference type="Proteomes" id="UP000823641"/>
    </source>
</evidence>
<dbReference type="SUPFAM" id="SSF100950">
    <property type="entry name" value="NagB/RpiA/CoA transferase-like"/>
    <property type="match status" value="2"/>
</dbReference>
<feature type="domain" description="Acetyl-CoA hydrolase/transferase C-terminal" evidence="4">
    <location>
        <begin position="266"/>
        <end position="417"/>
    </location>
</feature>
<dbReference type="PANTHER" id="PTHR21432">
    <property type="entry name" value="ACETYL-COA HYDROLASE-RELATED"/>
    <property type="match status" value="1"/>
</dbReference>